<evidence type="ECO:0000313" key="2">
    <source>
        <dbReference type="Proteomes" id="UP000215595"/>
    </source>
</evidence>
<dbReference type="EMBL" id="NCEB01000005">
    <property type="protein sequence ID" value="OYX35221.1"/>
    <property type="molecule type" value="Genomic_DNA"/>
</dbReference>
<accession>A0A258FRT1</accession>
<dbReference type="Gene3D" id="3.30.2310.20">
    <property type="entry name" value="RelE-like"/>
    <property type="match status" value="1"/>
</dbReference>
<organism evidence="1 2">
    <name type="scientific">Brevundimonas subvibrioides</name>
    <dbReference type="NCBI Taxonomy" id="74313"/>
    <lineage>
        <taxon>Bacteria</taxon>
        <taxon>Pseudomonadati</taxon>
        <taxon>Pseudomonadota</taxon>
        <taxon>Alphaproteobacteria</taxon>
        <taxon>Caulobacterales</taxon>
        <taxon>Caulobacteraceae</taxon>
        <taxon>Brevundimonas</taxon>
    </lineage>
</organism>
<proteinExistence type="predicted"/>
<evidence type="ECO:0008006" key="3">
    <source>
        <dbReference type="Google" id="ProtNLM"/>
    </source>
</evidence>
<comment type="caution">
    <text evidence="1">The sequence shown here is derived from an EMBL/GenBank/DDBJ whole genome shotgun (WGS) entry which is preliminary data.</text>
</comment>
<sequence length="98" mass="11714">MDERYELTFTDRARLDLLQARRWLRQPGSGLRAQLRLTRINRAIIELEFAPLRWTFGRHPGVRVRLIEGYSVHYSVEVSQKTVTIRRVFSPYQDQSRL</sequence>
<dbReference type="Proteomes" id="UP000215595">
    <property type="component" value="Unassembled WGS sequence"/>
</dbReference>
<protein>
    <recommendedName>
        <fullName evidence="3">Type II toxin-antitoxin system RelE/ParE family toxin</fullName>
    </recommendedName>
</protein>
<dbReference type="AlphaFoldDB" id="A0A258FRT1"/>
<reference evidence="1 2" key="1">
    <citation type="submission" date="2017-03" db="EMBL/GenBank/DDBJ databases">
        <title>Lifting the veil on microbial sulfur biogeochemistry in mining wastewaters.</title>
        <authorList>
            <person name="Kantor R.S."/>
            <person name="Colenbrander Nelson T."/>
            <person name="Marshall S."/>
            <person name="Bennett D."/>
            <person name="Apte S."/>
            <person name="Camacho D."/>
            <person name="Thomas B.C."/>
            <person name="Warren L.A."/>
            <person name="Banfield J.F."/>
        </authorList>
    </citation>
    <scope>NUCLEOTIDE SEQUENCE [LARGE SCALE GENOMIC DNA]</scope>
    <source>
        <strain evidence="1">32-69-9</strain>
    </source>
</reference>
<dbReference type="InterPro" id="IPR035093">
    <property type="entry name" value="RelE/ParE_toxin_dom_sf"/>
</dbReference>
<gene>
    <name evidence="1" type="ORF">B7Z01_03405</name>
</gene>
<name>A0A258FRT1_9CAUL</name>
<evidence type="ECO:0000313" key="1">
    <source>
        <dbReference type="EMBL" id="OYX35221.1"/>
    </source>
</evidence>